<dbReference type="PANTHER" id="PTHR12103:SF18">
    <property type="entry name" value="5'-NUCLEOTIDASE DOMAIN-CONTAINING PROTEIN 4"/>
    <property type="match status" value="1"/>
</dbReference>
<feature type="binding site" evidence="6">
    <location>
        <position position="355"/>
    </location>
    <ligand>
        <name>Mg(2+)</name>
        <dbReference type="ChEBI" id="CHEBI:18420"/>
    </ligand>
</feature>
<keyword evidence="7" id="KW-1185">Reference proteome</keyword>
<keyword evidence="3" id="KW-0378">Hydrolase</keyword>
<dbReference type="InterPro" id="IPR023214">
    <property type="entry name" value="HAD_sf"/>
</dbReference>
<feature type="active site" description="Nucleophile" evidence="5">
    <location>
        <position position="50"/>
    </location>
</feature>
<dbReference type="GO" id="GO:0008253">
    <property type="term" value="F:5'-nucleotidase activity"/>
    <property type="evidence" value="ECO:0007669"/>
    <property type="project" value="TreeGrafter"/>
</dbReference>
<dbReference type="GO" id="GO:0046872">
    <property type="term" value="F:metal ion binding"/>
    <property type="evidence" value="ECO:0007669"/>
    <property type="project" value="UniProtKB-KW"/>
</dbReference>
<keyword evidence="2 6" id="KW-0479">Metal-binding</keyword>
<dbReference type="FunFam" id="3.40.50.1000:FF:000021">
    <property type="entry name" value="NT5C2 isoform 1"/>
    <property type="match status" value="1"/>
</dbReference>
<dbReference type="InterPro" id="IPR016695">
    <property type="entry name" value="Pur_nucleotidase"/>
</dbReference>
<reference evidence="8" key="1">
    <citation type="submission" date="2025-08" db="UniProtKB">
        <authorList>
            <consortium name="RefSeq"/>
        </authorList>
    </citation>
    <scope>IDENTIFICATION</scope>
    <source>
        <tissue evidence="8">Blood</tissue>
    </source>
</reference>
<evidence type="ECO:0000313" key="8">
    <source>
        <dbReference type="RefSeq" id="XP_044774812.1"/>
    </source>
</evidence>
<name>A0A8M1MLU0_NEOSC</name>
<dbReference type="Pfam" id="PF05761">
    <property type="entry name" value="5_nucleotid"/>
    <property type="match status" value="1"/>
</dbReference>
<dbReference type="InterPro" id="IPR036412">
    <property type="entry name" value="HAD-like_sf"/>
</dbReference>
<dbReference type="PANTHER" id="PTHR12103">
    <property type="entry name" value="5'-NUCLEOTIDASE DOMAIN-CONTAINING"/>
    <property type="match status" value="1"/>
</dbReference>
<evidence type="ECO:0000313" key="7">
    <source>
        <dbReference type="Proteomes" id="UP000248481"/>
    </source>
</evidence>
<dbReference type="Proteomes" id="UP000248481">
    <property type="component" value="Chromosome 10"/>
</dbReference>
<accession>A0A8M1MLU0</accession>
<comment type="similarity">
    <text evidence="1">Belongs to the 5'(3')-deoxyribonucleotidase family.</text>
</comment>
<evidence type="ECO:0000256" key="4">
    <source>
        <dbReference type="ARBA" id="ARBA00022842"/>
    </source>
</evidence>
<comment type="cofactor">
    <cofactor evidence="6">
        <name>Mg(2+)</name>
        <dbReference type="ChEBI" id="CHEBI:18420"/>
    </cofactor>
    <text evidence="6">Binds 1 Mg(2+) ion per subunit.</text>
</comment>
<feature type="binding site" evidence="6">
    <location>
        <position position="50"/>
    </location>
    <ligand>
        <name>Mg(2+)</name>
        <dbReference type="ChEBI" id="CHEBI:18420"/>
    </ligand>
</feature>
<feature type="binding site" evidence="6">
    <location>
        <position position="52"/>
    </location>
    <ligand>
        <name>GMP</name>
        <dbReference type="ChEBI" id="CHEBI:58115"/>
    </ligand>
</feature>
<dbReference type="PIRSF" id="PIRSF017434">
    <property type="entry name" value="Purine_5'-nucleotidase"/>
    <property type="match status" value="1"/>
</dbReference>
<sequence>MASVDRGERREPPGEPQGLVSFQGLEQDWHQRSFVNRSLVLGKIRCFGFDMDYTLAAYKSPAYEALAFELLLECLVCTGDPHEMLHYTYDPSFPTRGLVFDMLCGNLVKVDTHGNVLLGTHGFTFLLDLPRAEIWSFYPSKFIQRDNLQRFHILNTLFNLPETYLYACLVDFFSGCSRDTNCDTGYQHGNVFMSFRRLFQDVNDAMDNVHQSGCLKEKTLEDLDIYGEKDVRIPNLLGKMKEVGKVFLATTSSYNYTDAIMTYLFGIGEAEASDRPWRSYFDLIVIDIQKPRFFAEGTALRQVNTVMAGAEDSGRLPVGTYTGPHQHCAVYSGGSSDGVCELLGVQGKDILYIGDHIFGDILKSKKGQGWRTCLVVPELSREVAIWAQEKEQMEELKRLDMRLAELYQHMDGSSYGLQVINSTKREIQMPHESVVEQERAKLDPFSCPCFYSQRVTMKDSK</sequence>
<evidence type="ECO:0000256" key="2">
    <source>
        <dbReference type="ARBA" id="ARBA00022723"/>
    </source>
</evidence>
<dbReference type="KEGG" id="nsu:110587499"/>
<dbReference type="SUPFAM" id="SSF56784">
    <property type="entry name" value="HAD-like"/>
    <property type="match status" value="1"/>
</dbReference>
<evidence type="ECO:0000256" key="3">
    <source>
        <dbReference type="ARBA" id="ARBA00022801"/>
    </source>
</evidence>
<protein>
    <submittedName>
        <fullName evidence="8">5'-nucleotidase domain-containing protein 4</fullName>
    </submittedName>
</protein>
<evidence type="ECO:0000256" key="6">
    <source>
        <dbReference type="PIRSR" id="PIRSR017434-2"/>
    </source>
</evidence>
<dbReference type="InterPro" id="IPR008380">
    <property type="entry name" value="HAD-SF_hydro_IG_5-nucl"/>
</dbReference>
<dbReference type="GeneID" id="110587499"/>
<proteinExistence type="inferred from homology"/>
<dbReference type="GO" id="GO:0046054">
    <property type="term" value="P:dGMP metabolic process"/>
    <property type="evidence" value="ECO:0007669"/>
    <property type="project" value="UniProtKB-ARBA"/>
</dbReference>
<feature type="active site" description="Nucleophile" evidence="5">
    <location>
        <position position="52"/>
    </location>
</feature>
<evidence type="ECO:0000256" key="5">
    <source>
        <dbReference type="PIRSR" id="PIRSR017434-1"/>
    </source>
</evidence>
<keyword evidence="4 6" id="KW-0460">Magnesium</keyword>
<organism evidence="7 8">
    <name type="scientific">Neomonachus schauinslandi</name>
    <name type="common">Hawaiian monk seal</name>
    <name type="synonym">Monachus schauinslandi</name>
    <dbReference type="NCBI Taxonomy" id="29088"/>
    <lineage>
        <taxon>Eukaryota</taxon>
        <taxon>Metazoa</taxon>
        <taxon>Chordata</taxon>
        <taxon>Craniata</taxon>
        <taxon>Vertebrata</taxon>
        <taxon>Euteleostomi</taxon>
        <taxon>Mammalia</taxon>
        <taxon>Eutheria</taxon>
        <taxon>Laurasiatheria</taxon>
        <taxon>Carnivora</taxon>
        <taxon>Caniformia</taxon>
        <taxon>Pinnipedia</taxon>
        <taxon>Phocidae</taxon>
        <taxon>Monachinae</taxon>
        <taxon>Monachini</taxon>
        <taxon>Neomonachus</taxon>
    </lineage>
</organism>
<dbReference type="CTD" id="284958"/>
<dbReference type="GO" id="GO:0046037">
    <property type="term" value="P:GMP metabolic process"/>
    <property type="evidence" value="ECO:0007669"/>
    <property type="project" value="UniProtKB-ARBA"/>
</dbReference>
<gene>
    <name evidence="8" type="primary">NT5DC4</name>
</gene>
<dbReference type="Gene3D" id="3.40.50.1000">
    <property type="entry name" value="HAD superfamily/HAD-like"/>
    <property type="match status" value="1"/>
</dbReference>
<dbReference type="RefSeq" id="XP_044774812.1">
    <property type="nucleotide sequence ID" value="XM_044918877.1"/>
</dbReference>
<dbReference type="NCBIfam" id="TIGR02244">
    <property type="entry name" value="HAD-IG-Ncltidse"/>
    <property type="match status" value="1"/>
</dbReference>
<evidence type="ECO:0000256" key="1">
    <source>
        <dbReference type="ARBA" id="ARBA00009589"/>
    </source>
</evidence>
<dbReference type="AlphaFoldDB" id="A0A8M1MLU0"/>